<reference evidence="3" key="1">
    <citation type="journal article" date="2022" name="Front. Genet.">
        <title>Chromosome-Scale Assembly of the Dendrobium nobile Genome Provides Insights Into the Molecular Mechanism of the Biosynthesis of the Medicinal Active Ingredient of Dendrobium.</title>
        <authorList>
            <person name="Xu Q."/>
            <person name="Niu S.-C."/>
            <person name="Li K.-L."/>
            <person name="Zheng P.-J."/>
            <person name="Zhang X.-J."/>
            <person name="Jia Y."/>
            <person name="Liu Y."/>
            <person name="Niu Y.-X."/>
            <person name="Yu L.-H."/>
            <person name="Chen D.-F."/>
            <person name="Zhang G.-Q."/>
        </authorList>
    </citation>
    <scope>NUCLEOTIDE SEQUENCE</scope>
    <source>
        <tissue evidence="3">Leaf</tissue>
    </source>
</reference>
<feature type="compositionally biased region" description="Low complexity" evidence="1">
    <location>
        <begin position="302"/>
        <end position="320"/>
    </location>
</feature>
<proteinExistence type="predicted"/>
<feature type="domain" description="DUF4283" evidence="2">
    <location>
        <begin position="63"/>
        <end position="146"/>
    </location>
</feature>
<dbReference type="Pfam" id="PF14111">
    <property type="entry name" value="DUF4283"/>
    <property type="match status" value="1"/>
</dbReference>
<dbReference type="InterPro" id="IPR040256">
    <property type="entry name" value="At4g02000-like"/>
</dbReference>
<sequence length="462" mass="50453">MDHFPIADFPPLVAAGGVPSPPARNWKSAFAAGESDSSAFHFSHHPNEPDIIPFSGDKLSLGAKDWNLCLVGYSIGRRPFYEALLAAVNKTWNLKGALKMLSLSEGFFLFRFACAEDLETVWTRGVWFLLGKPFILQKWHPKFKPKRENFTTVLIWIKIHDLSLACWNSEGISRIASKVGIPIAADSLTTMKTRLTYARICVLVDCNALYPEEILVSLDGDVVNLKVQYEWRPSPCDFCKSLVHTSTYCPSKPPSTDPPNLGTLAPRGHSRSRFKARKPSSNPGIHNPPSSLPTEPLHDPQSSKNPPSSSTTTTALLTNSIGKPLHYQPHSPPPRILTSFPIQTSPPAVLPVTEKAHSPGLDAAQTNIPNLNSPMKEVSVSISSSSDKLSVSGAGSPDGIISPNRFDILKSQEEVEKPPDPKVKQDSKSKLNKNKDLPPPATGTKKSARGKQKKNSSSLHIS</sequence>
<feature type="region of interest" description="Disordered" evidence="1">
    <location>
        <begin position="249"/>
        <end position="342"/>
    </location>
</feature>
<feature type="compositionally biased region" description="Basic residues" evidence="1">
    <location>
        <begin position="268"/>
        <end position="278"/>
    </location>
</feature>
<evidence type="ECO:0000313" key="4">
    <source>
        <dbReference type="Proteomes" id="UP000829196"/>
    </source>
</evidence>
<evidence type="ECO:0000256" key="1">
    <source>
        <dbReference type="SAM" id="MobiDB-lite"/>
    </source>
</evidence>
<dbReference type="InterPro" id="IPR025558">
    <property type="entry name" value="DUF4283"/>
</dbReference>
<keyword evidence="4" id="KW-1185">Reference proteome</keyword>
<accession>A0A8T3B7Q8</accession>
<gene>
    <name evidence="3" type="ORF">KFK09_013615</name>
</gene>
<dbReference type="Proteomes" id="UP000829196">
    <property type="component" value="Unassembled WGS sequence"/>
</dbReference>
<name>A0A8T3B7Q8_DENNO</name>
<feature type="region of interest" description="Disordered" evidence="1">
    <location>
        <begin position="386"/>
        <end position="462"/>
    </location>
</feature>
<evidence type="ECO:0000313" key="3">
    <source>
        <dbReference type="EMBL" id="KAI0507490.1"/>
    </source>
</evidence>
<dbReference type="EMBL" id="JAGYWB010000010">
    <property type="protein sequence ID" value="KAI0507490.1"/>
    <property type="molecule type" value="Genomic_DNA"/>
</dbReference>
<comment type="caution">
    <text evidence="3">The sequence shown here is derived from an EMBL/GenBank/DDBJ whole genome shotgun (WGS) entry which is preliminary data.</text>
</comment>
<dbReference type="AlphaFoldDB" id="A0A8T3B7Q8"/>
<dbReference type="OrthoDB" id="1096772at2759"/>
<evidence type="ECO:0000259" key="2">
    <source>
        <dbReference type="Pfam" id="PF14111"/>
    </source>
</evidence>
<dbReference type="PANTHER" id="PTHR31286">
    <property type="entry name" value="GLYCINE-RICH CELL WALL STRUCTURAL PROTEIN 1.8-LIKE"/>
    <property type="match status" value="1"/>
</dbReference>
<feature type="compositionally biased region" description="Polar residues" evidence="1">
    <location>
        <begin position="279"/>
        <end position="293"/>
    </location>
</feature>
<organism evidence="3 4">
    <name type="scientific">Dendrobium nobile</name>
    <name type="common">Orchid</name>
    <dbReference type="NCBI Taxonomy" id="94219"/>
    <lineage>
        <taxon>Eukaryota</taxon>
        <taxon>Viridiplantae</taxon>
        <taxon>Streptophyta</taxon>
        <taxon>Embryophyta</taxon>
        <taxon>Tracheophyta</taxon>
        <taxon>Spermatophyta</taxon>
        <taxon>Magnoliopsida</taxon>
        <taxon>Liliopsida</taxon>
        <taxon>Asparagales</taxon>
        <taxon>Orchidaceae</taxon>
        <taxon>Epidendroideae</taxon>
        <taxon>Malaxideae</taxon>
        <taxon>Dendrobiinae</taxon>
        <taxon>Dendrobium</taxon>
    </lineage>
</organism>
<dbReference type="PANTHER" id="PTHR31286:SF180">
    <property type="entry name" value="OS10G0362600 PROTEIN"/>
    <property type="match status" value="1"/>
</dbReference>
<feature type="compositionally biased region" description="Basic and acidic residues" evidence="1">
    <location>
        <begin position="407"/>
        <end position="436"/>
    </location>
</feature>
<protein>
    <recommendedName>
        <fullName evidence="2">DUF4283 domain-containing protein</fullName>
    </recommendedName>
</protein>